<protein>
    <recommendedName>
        <fullName evidence="6">Listeria/Bacterioides repeat-containing protein</fullName>
    </recommendedName>
</protein>
<dbReference type="InterPro" id="IPR032675">
    <property type="entry name" value="LRR_dom_sf"/>
</dbReference>
<comment type="caution">
    <text evidence="4">The sequence shown here is derived from an EMBL/GenBank/DDBJ whole genome shotgun (WGS) entry which is preliminary data.</text>
</comment>
<comment type="subcellular location">
    <subcellularLocation>
        <location evidence="1">Cell envelope</location>
    </subcellularLocation>
</comment>
<proteinExistence type="predicted"/>
<dbReference type="InterPro" id="IPR026906">
    <property type="entry name" value="LRR_5"/>
</dbReference>
<dbReference type="Proteomes" id="UP000766246">
    <property type="component" value="Unassembled WGS sequence"/>
</dbReference>
<dbReference type="InterPro" id="IPR053139">
    <property type="entry name" value="Surface_bspA-like"/>
</dbReference>
<evidence type="ECO:0000256" key="1">
    <source>
        <dbReference type="ARBA" id="ARBA00004196"/>
    </source>
</evidence>
<evidence type="ECO:0000256" key="2">
    <source>
        <dbReference type="SAM" id="MobiDB-lite"/>
    </source>
</evidence>
<name>A0A927U840_9FIRM</name>
<evidence type="ECO:0000313" key="5">
    <source>
        <dbReference type="Proteomes" id="UP000766246"/>
    </source>
</evidence>
<feature type="compositionally biased region" description="Basic and acidic residues" evidence="2">
    <location>
        <begin position="65"/>
        <end position="77"/>
    </location>
</feature>
<dbReference type="PANTHER" id="PTHR45661:SF3">
    <property type="entry name" value="IG-LIKE DOMAIN-CONTAINING PROTEIN"/>
    <property type="match status" value="1"/>
</dbReference>
<dbReference type="InterPro" id="IPR013378">
    <property type="entry name" value="InlB-like_B-rpt"/>
</dbReference>
<feature type="chain" id="PRO_5037940441" description="Listeria/Bacterioides repeat-containing protein" evidence="3">
    <location>
        <begin position="28"/>
        <end position="1479"/>
    </location>
</feature>
<feature type="signal peptide" evidence="3">
    <location>
        <begin position="1"/>
        <end position="27"/>
    </location>
</feature>
<dbReference type="SUPFAM" id="SSF52058">
    <property type="entry name" value="L domain-like"/>
    <property type="match status" value="1"/>
</dbReference>
<feature type="region of interest" description="Disordered" evidence="2">
    <location>
        <begin position="34"/>
        <end position="104"/>
    </location>
</feature>
<dbReference type="Pfam" id="PF13306">
    <property type="entry name" value="LRR_5"/>
    <property type="match status" value="4"/>
</dbReference>
<keyword evidence="3" id="KW-0732">Signal</keyword>
<feature type="compositionally biased region" description="Acidic residues" evidence="2">
    <location>
        <begin position="88"/>
        <end position="104"/>
    </location>
</feature>
<reference evidence="4" key="1">
    <citation type="submission" date="2019-04" db="EMBL/GenBank/DDBJ databases">
        <title>Evolution of Biomass-Degrading Anaerobic Consortia Revealed by Metagenomics.</title>
        <authorList>
            <person name="Peng X."/>
        </authorList>
    </citation>
    <scope>NUCLEOTIDE SEQUENCE</scope>
    <source>
        <strain evidence="4">SIG311</strain>
    </source>
</reference>
<gene>
    <name evidence="4" type="ORF">E7272_03215</name>
</gene>
<dbReference type="Pfam" id="PF09479">
    <property type="entry name" value="Flg_new"/>
    <property type="match status" value="2"/>
</dbReference>
<dbReference type="InterPro" id="IPR042229">
    <property type="entry name" value="Listeria/Bacterioides_rpt_sf"/>
</dbReference>
<dbReference type="EMBL" id="SVER01000006">
    <property type="protein sequence ID" value="MBE5918832.1"/>
    <property type="molecule type" value="Genomic_DNA"/>
</dbReference>
<evidence type="ECO:0000313" key="4">
    <source>
        <dbReference type="EMBL" id="MBE5918832.1"/>
    </source>
</evidence>
<dbReference type="NCBIfam" id="TIGR02543">
    <property type="entry name" value="List_Bact_rpt"/>
    <property type="match status" value="2"/>
</dbReference>
<accession>A0A927U840</accession>
<evidence type="ECO:0008006" key="6">
    <source>
        <dbReference type="Google" id="ProtNLM"/>
    </source>
</evidence>
<dbReference type="PANTHER" id="PTHR45661">
    <property type="entry name" value="SURFACE ANTIGEN"/>
    <property type="match status" value="1"/>
</dbReference>
<dbReference type="GO" id="GO:0030313">
    <property type="term" value="C:cell envelope"/>
    <property type="evidence" value="ECO:0007669"/>
    <property type="project" value="UniProtKB-SubCell"/>
</dbReference>
<dbReference type="Gene3D" id="2.60.40.4270">
    <property type="entry name" value="Listeria-Bacteroides repeat domain"/>
    <property type="match status" value="2"/>
</dbReference>
<organism evidence="4 5">
    <name type="scientific">Pseudobutyrivibrio ruminis</name>
    <dbReference type="NCBI Taxonomy" id="46206"/>
    <lineage>
        <taxon>Bacteria</taxon>
        <taxon>Bacillati</taxon>
        <taxon>Bacillota</taxon>
        <taxon>Clostridia</taxon>
        <taxon>Lachnospirales</taxon>
        <taxon>Lachnospiraceae</taxon>
        <taxon>Pseudobutyrivibrio</taxon>
    </lineage>
</organism>
<sequence>MNKFTRFLSFALALTLTFTSVDMNVFAAELNEAEPSIEKTEESISEENTEKPSQQESSDAETSEDQNKSDSNDDNKSNETTNTQEGEANSEEAQEDGEALVEEELEVEEAEEQEMLEAITAEDLEIEGYTVTKYKGNGGAVEIPEGITSIADYAFSNVTGITSITLPSTLTSIGYMSFSNCTNLKKIVIPSSTRKIGYKAFCVNNQVDTEVVIESKSLDVDFSVFEGRNLTSVKLPEGMVTLPKLFNNATFTTGYVLSIPASVTTIADYVFSGVTGLKTVTFTGENLTTIGEYAFNNSSISEISLPSKVKTIKYQAFKNCVNLTNITLPEGLQEIKSEAFEAEKPVAGDTTVVIKGKNFQASYSTFSGRNLSNVTLPEGMVTLPSIFNNATFTPGYVLSIPASVTTIADYAFSGVTGLKTVTFTGENLTTIGEYAFNNSSISEISLPSKVKTIKYQAFKNCVNLTNITLPEGLQEIKSEAFEAEKPVAGDTTVVIKGKNFQASYSTFSGRNLSNVTLPEGMVTLPSIFNNATFTPGYVLSIPASVTTIANDAFSGVTGLKTVTFTGENLTTIGESAFKNSSITEISLPSKVKTLKYEAFRNCRSLEKVYLGANISDMGYKVFGECELAYFIITGSGKNTYNALIAQGIDKNRIVSTKSITYKLNGGVATGAYPAGYLASDGSIQIADPTRENYKFAGWFKDAKFTKPTEKSVNGVTTIDVSNQSGNITLYAKWDGPIYTVTLNPGVNATVAITSMEVYKNSTYGKYNDNTDKELPVPSATGKTFKGWFTADGDLVTADTKVTDEAKDQVLYAKYKNNVDTVEAPELLDSNGLTVLPTDEKTDITKFYFKSATADATILYTVKAENAAASENTYSDGFALEAGNTYTITAYATKENWTDSPKNTWTVTVVDSVSAEDTPDLYKPEYEGKFWVVFQGAIYDETKVSTVYTGANVKLSGYQVYYGKKLLEENKDYKVSYKNNKKIAKYDAVNKNGASIAPTMIITGKGNTKGKLELRFNIEGNEDAVKLTNSNTTFELSESSFDYDGTAHTPAVKNLQIKATKKTEAVAIDAKSYTVSYEKNVAAGTAKVVVTMDGKEYFGVLTKNFKINKADIKNAIEGDKPFVAIEKSNKVSYNNGYNALKSIKNTRTGNDLVLKSEYTISKAKVNSKTMTATQTITGKGSFKGSYKITFDVEKADIKEADVVSFVAPVASTKKGVYKPVAFKVLFDGTLLKGSEYSVKYTVNGQAPSNKVVYGTDAKVVMTITGKGNYVGTKTFEYSPVAGYDISDAAIIDVTVSDAAYTGKANGVNPSIVVKNTYTNKKLANKKDFTVSYKYANETEIKRTAKKKACDYVAEAGEAVKAKDTVPAGTTIIAVIEGKGAYAGKSIEREFRVGYDLSKASVKINPQTYTGKQIIPSKNDITVKVAGKELKANEYNVTIANVENVKAGTGKIIITGTNTSSKQKVVNFRIVARTLSLMDKN</sequence>
<evidence type="ECO:0000256" key="3">
    <source>
        <dbReference type="SAM" id="SignalP"/>
    </source>
</evidence>
<dbReference type="Gene3D" id="3.80.10.10">
    <property type="entry name" value="Ribonuclease Inhibitor"/>
    <property type="match status" value="4"/>
</dbReference>